<dbReference type="InterPro" id="IPR029063">
    <property type="entry name" value="SAM-dependent_MTases_sf"/>
</dbReference>
<feature type="compositionally biased region" description="Low complexity" evidence="1">
    <location>
        <begin position="73"/>
        <end position="83"/>
    </location>
</feature>
<name>A0A6L2PLU6_COPFO</name>
<feature type="compositionally biased region" description="Low complexity" evidence="1">
    <location>
        <begin position="559"/>
        <end position="570"/>
    </location>
</feature>
<dbReference type="Gene3D" id="3.40.50.150">
    <property type="entry name" value="Vaccinia Virus protein VP39"/>
    <property type="match status" value="1"/>
</dbReference>
<dbReference type="PANTHER" id="PTHR14663:SF2">
    <property type="entry name" value="METHYLTRANSFERASE NSUN7-RELATED"/>
    <property type="match status" value="1"/>
</dbReference>
<protein>
    <recommendedName>
        <fullName evidence="4">SAM-dependent MTase RsmB/NOP-type domain-containing protein</fullName>
    </recommendedName>
</protein>
<gene>
    <name evidence="2" type="ORF">Cfor_09975</name>
</gene>
<dbReference type="EMBL" id="BLKM01008356">
    <property type="protein sequence ID" value="GFG33314.1"/>
    <property type="molecule type" value="Genomic_DNA"/>
</dbReference>
<feature type="region of interest" description="Disordered" evidence="1">
    <location>
        <begin position="525"/>
        <end position="581"/>
    </location>
</feature>
<evidence type="ECO:0000313" key="2">
    <source>
        <dbReference type="EMBL" id="GFG33314.1"/>
    </source>
</evidence>
<feature type="region of interest" description="Disordered" evidence="1">
    <location>
        <begin position="646"/>
        <end position="683"/>
    </location>
</feature>
<reference evidence="3" key="1">
    <citation type="submission" date="2020-01" db="EMBL/GenBank/DDBJ databases">
        <title>Draft genome sequence of the Termite Coptotermes fromosanus.</title>
        <authorList>
            <person name="Itakura S."/>
            <person name="Yosikawa Y."/>
            <person name="Umezawa K."/>
        </authorList>
    </citation>
    <scope>NUCLEOTIDE SEQUENCE [LARGE SCALE GENOMIC DNA]</scope>
</reference>
<evidence type="ECO:0000256" key="1">
    <source>
        <dbReference type="SAM" id="MobiDB-lite"/>
    </source>
</evidence>
<keyword evidence="3" id="KW-1185">Reference proteome</keyword>
<dbReference type="InterPro" id="IPR042620">
    <property type="entry name" value="NSUN7"/>
</dbReference>
<dbReference type="InParanoid" id="A0A6L2PLU6"/>
<feature type="compositionally biased region" description="Polar residues" evidence="1">
    <location>
        <begin position="705"/>
        <end position="724"/>
    </location>
</feature>
<feature type="region of interest" description="Disordered" evidence="1">
    <location>
        <begin position="45"/>
        <end position="83"/>
    </location>
</feature>
<comment type="caution">
    <text evidence="2">The sequence shown here is derived from an EMBL/GenBank/DDBJ whole genome shotgun (WGS) entry which is preliminary data.</text>
</comment>
<dbReference type="OrthoDB" id="6817893at2759"/>
<dbReference type="AlphaFoldDB" id="A0A6L2PLU6"/>
<organism evidence="2 3">
    <name type="scientific">Coptotermes formosanus</name>
    <name type="common">Formosan subterranean termite</name>
    <dbReference type="NCBI Taxonomy" id="36987"/>
    <lineage>
        <taxon>Eukaryota</taxon>
        <taxon>Metazoa</taxon>
        <taxon>Ecdysozoa</taxon>
        <taxon>Arthropoda</taxon>
        <taxon>Hexapoda</taxon>
        <taxon>Insecta</taxon>
        <taxon>Pterygota</taxon>
        <taxon>Neoptera</taxon>
        <taxon>Polyneoptera</taxon>
        <taxon>Dictyoptera</taxon>
        <taxon>Blattodea</taxon>
        <taxon>Blattoidea</taxon>
        <taxon>Termitoidae</taxon>
        <taxon>Rhinotermitidae</taxon>
        <taxon>Coptotermes</taxon>
    </lineage>
</organism>
<feature type="compositionally biased region" description="Basic and acidic residues" evidence="1">
    <location>
        <begin position="572"/>
        <end position="581"/>
    </location>
</feature>
<evidence type="ECO:0008006" key="4">
    <source>
        <dbReference type="Google" id="ProtNLM"/>
    </source>
</evidence>
<accession>A0A6L2PLU6</accession>
<feature type="region of interest" description="Disordered" evidence="1">
    <location>
        <begin position="700"/>
        <end position="734"/>
    </location>
</feature>
<proteinExistence type="predicted"/>
<evidence type="ECO:0000313" key="3">
    <source>
        <dbReference type="Proteomes" id="UP000502823"/>
    </source>
</evidence>
<dbReference type="PANTHER" id="PTHR14663">
    <property type="entry name" value="METHYLTRANSFERASE NSUN7-RELATED"/>
    <property type="match status" value="1"/>
</dbReference>
<sequence length="815" mass="91613">MHVFEQFRMDLQNTVCDILLPSNKEWRLKNYFKLVEQQRTMEASPLPAVCPTEMEDDRSYASQAEEKRPRRYSPSLAPGPSLSLSRGLRVATTWSASDIAKAGCILTSPPRPFHFEDEGEMRRIYSLIYDVFRYKPVLNQALTDISFFVQFPQFEKQPNLVWLLFYDVYKRRFLPRDPIEEQSRQQAFEEAGLLEMDMHLWSVRVKIAAAVSRLRIKNNALTLSQLLPAHLRDDCVVAREKNPVTAWVNTFMINTAEVIQLLEKAGLKALASKQQNLDELNYTCDDLCPSFIKYHPTQLSALAQSDLVIGHYIVLQDRAFCLGPVVMCQILRSLGLRGTVVQTHIISARTTAYLANVLSDNEKIDTLIAFGAGDRKEEYDECLRHLGVTKTEVRAERFADVPSDSLILENVVAVLANPPSTYSGVRDPVDLVCSRGGDLSMLELMTESGDTRLNWANTMLEEQRQTLRLSMSRPQIQVVLYENHSIVPAENTEMVTRMLNQMNNNACEKHLEELRKSLVVSNRVESETSGGAGSAGSAVLGAGDSAGGGRDEAGLVAPSSTVVSQQHSQVNDSHRPNVSEKDIAVPPCDLFELRDLSDLSPDKHDCVSLEKDGCYLAYLRRKEIVMLNAKYMINIAESRGLFGECGVSKESKKSPSGRQPRKKHELQQPISGSPTLVRPRSRRLEIERIAAPTQASILRRVTSRGKYSSGSVHKASSNSSSCPRHQNHIQHEATSTVRLNPKVVAQLRRQDVKRWWAEAARHILTFGFKFNNGQNSSNELLKPPLKLTRTKPYSKIPLPVSVTLIQFDDPQECLL</sequence>
<dbReference type="Proteomes" id="UP000502823">
    <property type="component" value="Unassembled WGS sequence"/>
</dbReference>